<evidence type="ECO:0000256" key="1">
    <source>
        <dbReference type="SAM" id="SignalP"/>
    </source>
</evidence>
<proteinExistence type="predicted"/>
<comment type="caution">
    <text evidence="3">The sequence shown here is derived from an EMBL/GenBank/DDBJ whole genome shotgun (WGS) entry which is preliminary data.</text>
</comment>
<evidence type="ECO:0000259" key="2">
    <source>
        <dbReference type="Pfam" id="PF26366"/>
    </source>
</evidence>
<organism evidence="3 4">
    <name type="scientific">Bifidobacterium reuteri DSM 23975</name>
    <dbReference type="NCBI Taxonomy" id="1437610"/>
    <lineage>
        <taxon>Bacteria</taxon>
        <taxon>Bacillati</taxon>
        <taxon>Actinomycetota</taxon>
        <taxon>Actinomycetes</taxon>
        <taxon>Bifidobacteriales</taxon>
        <taxon>Bifidobacteriaceae</taxon>
        <taxon>Bifidobacterium</taxon>
    </lineage>
</organism>
<sequence>MSKRMHGLMRHGWVKLGATAAAALALVLPLAACEGQLPTAEAPAASQPSPDLTEAQEKKIRTKILETLDEADAAKSADGYKAVMAGPQLEIRASQVTIAQKSGSMNKYATIPKDVSQVVIPTDDGWPRSVFTITTTTEDQQSQRLLVLNQNSARENYKLVAMARLFDGVSMPKFEIPTHGSQMGTAKDTGLVATPTDALTQYADVLQNGSSSQYASTFTDDMLRQRIASLTSTVQEGIARNNGTQQQTFTAVPDQMWVMRTADGGDLVVGRIDSTWTRQAGDGRESQPASDDERILYNSDHYTSIMKVTYVNVVALYVPQSGDGAQITAVGADRQPVKVEAL</sequence>
<keyword evidence="4" id="KW-1185">Reference proteome</keyword>
<protein>
    <recommendedName>
        <fullName evidence="2">DUF8094 domain-containing protein</fullName>
    </recommendedName>
</protein>
<evidence type="ECO:0000313" key="3">
    <source>
        <dbReference type="EMBL" id="KFI88389.1"/>
    </source>
</evidence>
<dbReference type="AlphaFoldDB" id="A0A087CYN9"/>
<reference evidence="3 4" key="1">
    <citation type="submission" date="2014-03" db="EMBL/GenBank/DDBJ databases">
        <title>Genomics of Bifidobacteria.</title>
        <authorList>
            <person name="Ventura M."/>
            <person name="Milani C."/>
            <person name="Lugli G.A."/>
        </authorList>
    </citation>
    <scope>NUCLEOTIDE SEQUENCE [LARGE SCALE GENOMIC DNA]</scope>
    <source>
        <strain evidence="3 4">DSM 23975</strain>
    </source>
</reference>
<name>A0A087CYN9_9BIFI</name>
<dbReference type="STRING" id="1437610.BREU_0503"/>
<feature type="signal peptide" evidence="1">
    <location>
        <begin position="1"/>
        <end position="31"/>
    </location>
</feature>
<dbReference type="Proteomes" id="UP000028984">
    <property type="component" value="Unassembled WGS sequence"/>
</dbReference>
<dbReference type="InterPro" id="IPR058407">
    <property type="entry name" value="DUF8094"/>
</dbReference>
<dbReference type="Pfam" id="PF26366">
    <property type="entry name" value="DUF8094"/>
    <property type="match status" value="1"/>
</dbReference>
<dbReference type="EMBL" id="JGZK01000001">
    <property type="protein sequence ID" value="KFI88389.1"/>
    <property type="molecule type" value="Genomic_DNA"/>
</dbReference>
<keyword evidence="1" id="KW-0732">Signal</keyword>
<feature type="domain" description="DUF8094" evidence="2">
    <location>
        <begin position="50"/>
        <end position="332"/>
    </location>
</feature>
<accession>A0A087CYN9</accession>
<gene>
    <name evidence="3" type="ORF">BREU_0503</name>
</gene>
<feature type="chain" id="PRO_5001819717" description="DUF8094 domain-containing protein" evidence="1">
    <location>
        <begin position="32"/>
        <end position="342"/>
    </location>
</feature>
<dbReference type="eggNOG" id="ENOG502ZCCY">
    <property type="taxonomic scope" value="Bacteria"/>
</dbReference>
<evidence type="ECO:0000313" key="4">
    <source>
        <dbReference type="Proteomes" id="UP000028984"/>
    </source>
</evidence>